<evidence type="ECO:0000313" key="3">
    <source>
        <dbReference type="Proteomes" id="UP000812013"/>
    </source>
</evidence>
<reference evidence="2 3" key="1">
    <citation type="submission" date="2019-12" db="EMBL/GenBank/DDBJ databases">
        <title>Genome sequence of Streptomyces bambusae.</title>
        <authorList>
            <person name="Bansal K."/>
            <person name="Choksket S."/>
            <person name="Korpole S."/>
            <person name="Patil P.B."/>
        </authorList>
    </citation>
    <scope>NUCLEOTIDE SEQUENCE [LARGE SCALE GENOMIC DNA]</scope>
    <source>
        <strain evidence="2 3">SK60</strain>
    </source>
</reference>
<name>A0ABS6Z4I4_9ACTN</name>
<dbReference type="Proteomes" id="UP000812013">
    <property type="component" value="Unassembled WGS sequence"/>
</dbReference>
<dbReference type="RefSeq" id="WP_219667071.1">
    <property type="nucleotide sequence ID" value="NZ_WTFF01000066.1"/>
</dbReference>
<organism evidence="2 3">
    <name type="scientific">Streptomyces bambusae</name>
    <dbReference type="NCBI Taxonomy" id="1550616"/>
    <lineage>
        <taxon>Bacteria</taxon>
        <taxon>Bacillati</taxon>
        <taxon>Actinomycetota</taxon>
        <taxon>Actinomycetes</taxon>
        <taxon>Kitasatosporales</taxon>
        <taxon>Streptomycetaceae</taxon>
        <taxon>Streptomyces</taxon>
    </lineage>
</organism>
<sequence>MTRMMVDLDDELIAQAKVIYGKKTKAGAVRAALEDAVKRHLRQQFFDAMDSGEIDFSEIVEKTKVTPSSPSPSPSQEEPKAA</sequence>
<gene>
    <name evidence="2" type="ORF">GPJ59_12200</name>
</gene>
<proteinExistence type="predicted"/>
<protein>
    <submittedName>
        <fullName evidence="2">Type II toxin-antitoxin system VapB family antitoxin</fullName>
    </submittedName>
</protein>
<dbReference type="EMBL" id="WTFF01000066">
    <property type="protein sequence ID" value="MBW5482627.1"/>
    <property type="molecule type" value="Genomic_DNA"/>
</dbReference>
<feature type="region of interest" description="Disordered" evidence="1">
    <location>
        <begin position="62"/>
        <end position="82"/>
    </location>
</feature>
<evidence type="ECO:0000313" key="2">
    <source>
        <dbReference type="EMBL" id="MBW5482627.1"/>
    </source>
</evidence>
<accession>A0ABS6Z4I4</accession>
<comment type="caution">
    <text evidence="2">The sequence shown here is derived from an EMBL/GenBank/DDBJ whole genome shotgun (WGS) entry which is preliminary data.</text>
</comment>
<keyword evidence="3" id="KW-1185">Reference proteome</keyword>
<evidence type="ECO:0000256" key="1">
    <source>
        <dbReference type="SAM" id="MobiDB-lite"/>
    </source>
</evidence>
<dbReference type="InterPro" id="IPR019239">
    <property type="entry name" value="VapB_antitoxin"/>
</dbReference>
<dbReference type="Pfam" id="PF09957">
    <property type="entry name" value="VapB_antitoxin"/>
    <property type="match status" value="1"/>
</dbReference>